<dbReference type="Gene3D" id="3.40.960.10">
    <property type="entry name" value="VSR Endonuclease"/>
    <property type="match status" value="1"/>
</dbReference>
<proteinExistence type="predicted"/>
<dbReference type="RefSeq" id="WP_051253634.1">
    <property type="nucleotide sequence ID" value="NZ_JAMDMW010000098.1"/>
</dbReference>
<evidence type="ECO:0000259" key="1">
    <source>
        <dbReference type="Pfam" id="PF04480"/>
    </source>
</evidence>
<dbReference type="InterPro" id="IPR007569">
    <property type="entry name" value="DUF559"/>
</dbReference>
<reference evidence="2 3" key="1">
    <citation type="submission" date="2022-05" db="EMBL/GenBank/DDBJ databases">
        <title>Genome Sequencing of Bee-Associated Microbes.</title>
        <authorList>
            <person name="Dunlap C."/>
        </authorList>
    </citation>
    <scope>NUCLEOTIDE SEQUENCE [LARGE SCALE GENOMIC DNA]</scope>
    <source>
        <strain evidence="2 3">NRRL B-14421</strain>
    </source>
</reference>
<comment type="caution">
    <text evidence="2">The sequence shown here is derived from an EMBL/GenBank/DDBJ whole genome shotgun (WGS) entry which is preliminary data.</text>
</comment>
<accession>A0ABT4G8G7</accession>
<dbReference type="Pfam" id="PF04480">
    <property type="entry name" value="DUF559"/>
    <property type="match status" value="1"/>
</dbReference>
<sequence>MSFEAEYEAFLQQVWWPAVGTLEDLHPEYEVDDFKDGRRFIDFAYIRHPHQVAIEIDGYGTHCRDMTRWQHVDHINRQTYLVYDNWKVVRFVYDEVKEKPRHCQQRILHMMGIWFGREDGSLQVELDFREREVVRLALGEGKPITP</sequence>
<evidence type="ECO:0000313" key="3">
    <source>
        <dbReference type="Proteomes" id="UP001527099"/>
    </source>
</evidence>
<feature type="domain" description="DUF559" evidence="1">
    <location>
        <begin position="39"/>
        <end position="110"/>
    </location>
</feature>
<organism evidence="2 3">
    <name type="scientific">Paenibacillus alginolyticus</name>
    <dbReference type="NCBI Taxonomy" id="59839"/>
    <lineage>
        <taxon>Bacteria</taxon>
        <taxon>Bacillati</taxon>
        <taxon>Bacillota</taxon>
        <taxon>Bacilli</taxon>
        <taxon>Bacillales</taxon>
        <taxon>Paenibacillaceae</taxon>
        <taxon>Paenibacillus</taxon>
    </lineage>
</organism>
<protein>
    <recommendedName>
        <fullName evidence="1">DUF559 domain-containing protein</fullName>
    </recommendedName>
</protein>
<name>A0ABT4G8G7_9BACL</name>
<evidence type="ECO:0000313" key="2">
    <source>
        <dbReference type="EMBL" id="MCY9692477.1"/>
    </source>
</evidence>
<gene>
    <name evidence="2" type="ORF">M5X19_06060</name>
</gene>
<dbReference type="Proteomes" id="UP001527099">
    <property type="component" value="Unassembled WGS sequence"/>
</dbReference>
<keyword evidence="3" id="KW-1185">Reference proteome</keyword>
<dbReference type="EMBL" id="JAMDMX010000014">
    <property type="protein sequence ID" value="MCY9692477.1"/>
    <property type="molecule type" value="Genomic_DNA"/>
</dbReference>